<proteinExistence type="predicted"/>
<dbReference type="EMBL" id="BK067782">
    <property type="protein sequence ID" value="DBA51688.1"/>
    <property type="molecule type" value="Genomic_DNA"/>
</dbReference>
<sequence>MTDKILKKKESVFLKTGIRTCRFCETSLVEQTNDIIKLLKSRNQIPYIQDGFNGDYYLTGKHNKKCQDYVCPKCEGLEK</sequence>
<name>A0AAT9JEE4_9VIRU</name>
<accession>A0AAT9JEE4</accession>
<reference evidence="1" key="2">
    <citation type="submission" date="2024-03" db="EMBL/GenBank/DDBJ databases">
        <authorList>
            <person name="Ni Y."/>
            <person name="Xu T."/>
            <person name="Yan S."/>
            <person name="Chen L."/>
            <person name="Wang Y."/>
        </authorList>
    </citation>
    <scope>NUCLEOTIDE SEQUENCE</scope>
    <source>
        <strain evidence="1">NMP1</strain>
    </source>
</reference>
<protein>
    <submittedName>
        <fullName evidence="1">ORF41</fullName>
    </submittedName>
</protein>
<reference evidence="1" key="1">
    <citation type="journal article" date="2024" name="Environ. Microbiol. Rep.">
        <title>Hiding in plain sight: The discovery of complete genomes of 11 hypothetical spindle-shaped viruses that putatively infect mesophilic ammonia-oxidizing archaea.</title>
        <authorList>
            <person name="Ni Y."/>
            <person name="Xu T."/>
            <person name="Yan S."/>
            <person name="Chen L."/>
            <person name="Wang Y."/>
        </authorList>
    </citation>
    <scope>NUCLEOTIDE SEQUENCE</scope>
    <source>
        <strain evidence="1">NMP1</strain>
    </source>
</reference>
<evidence type="ECO:0000313" key="1">
    <source>
        <dbReference type="EMBL" id="DBA51688.1"/>
    </source>
</evidence>
<organism evidence="1">
    <name type="scientific">Nitrosopumilaceae spindle-shaped virus</name>
    <dbReference type="NCBI Taxonomy" id="3065433"/>
    <lineage>
        <taxon>Viruses</taxon>
    </lineage>
</organism>